<proteinExistence type="predicted"/>
<dbReference type="InterPro" id="IPR058039">
    <property type="entry name" value="At3g05675-like_ankyrin"/>
</dbReference>
<organism evidence="3">
    <name type="scientific">Populus alba</name>
    <name type="common">White poplar</name>
    <dbReference type="NCBI Taxonomy" id="43335"/>
    <lineage>
        <taxon>Eukaryota</taxon>
        <taxon>Viridiplantae</taxon>
        <taxon>Streptophyta</taxon>
        <taxon>Embryophyta</taxon>
        <taxon>Tracheophyta</taxon>
        <taxon>Spermatophyta</taxon>
        <taxon>Magnoliopsida</taxon>
        <taxon>eudicotyledons</taxon>
        <taxon>Gunneridae</taxon>
        <taxon>Pentapetalae</taxon>
        <taxon>rosids</taxon>
        <taxon>fabids</taxon>
        <taxon>Malpighiales</taxon>
        <taxon>Salicaceae</taxon>
        <taxon>Saliceae</taxon>
        <taxon>Populus</taxon>
    </lineage>
</organism>
<evidence type="ECO:0000313" key="3">
    <source>
        <dbReference type="EMBL" id="TKR78571.1"/>
    </source>
</evidence>
<accession>A0A4U5N9S7</accession>
<sequence>MAESTHKRHSSTYQCRRRRSSWCCSFAVSPSFQKNNKPDYSVSKLGPHSFSNSPKPGLNFVGRIDPRRILSPGRVSPIDSDPTGDTTRDIIPDSSPPVHLNSKSRSESFRGRNERRSFSDSGSGSGLDSGRGVFDVRLNLRGKNGGGLVLELSSDVLIANSEVFAGLICEYRKNLGSKCNSDGGGNLSRKMCRIEVPDVENLGIFRDTIELMFEEDIAKRLLKVGAYRAIDILEVSAGIMFTKGVLSCLKYLEAIPWTEEEENRLRNLFAVFKFDETTTQDILARLHLLSPEDSKQNLARQLVWSITTCADANARNELKSLVKGLLCKSSVYEKDQHDLNKEDLYDVCQSCLGSLVRLMEEASGIISPGKVAKKETSPPLIGRISRQVDNINWLLEILVDQQIGEEFVDMWAHQGELLSMHGSVSPMVRYELSRVSAILFIAMGTRKLHCRSEARAALLQAWFGPMLLDFGWLQRCKKGLDMKALEEAMGQTLLTLPLKQQDELFTEWFRYFSKHGTECPNLCKAFQIWWRRSFPRGSETHAVESRLPFNCVAYKPTLVGQKMIPSRPQTPIGGSQSVSPVLLRSNSTILGSQGDGSMQPGQYNVNLVGNSPSASSLINQGFGKGVSSSGLSGLESTIISMVANDVGFSSLFDGSNMVSSASSGKIQSKQISNPSVNHQPQVQQFEPHMIKHGQKQFQSIRGGLGAMGPVKLEPHVINDQIAPHRRLQSLQSLGSVKVEPQQNRIGTGIGPVKVENQLSVQSVFQQQQQQQQQQQFFQMSRQSPQAAVSQMNYLQQHQILQLQQQQQLLRAFPHQQPQIQQFQQQNLPVRSVARPPYEPGTGARRLTQYIYQQRHRPQDNKIEFWRKFVAEFFASNARKRLCVSLYGNSRQTNGVFPQDLWHCEICNCKPGRGFETTVEVLPRLFKIKYDSGTLEELLYVDMPHEYQNASGQIVLDYAKAIQESVFEHLRVVRNGQLRIIFSPDLKICSWEFCACRHEELIPRRLIIPQVSQLGVVAQKYQASAQNASSSSSSPDLETNCNMFLASACQLAKALEIPLVNDLGFTKRYVRCLQISEVVNCMKDLIDYTTQDAGKGPIESLAQFPRKTRPFSGVHDSNQQPPEKKQCQITGHTSNDDHHNVRASIMHPSASSGVASANNSLSTSSTTSSAITVGGLLHQNSMNSRIENQMTSPGSPYTGTSVQIPSAGSSTTWPPAQPNPSSPFSCLTPSSSGNPSQSSHNTLAASTAMNHVCSANSPVQTPMQQSSQSNEVDPNEFQSSVEKIMQEMISSQFSGTGGMVSVDYEGNNMDINRVTESRKNVLTNVPYLEGNVMRSKSINVGGGFGNLNGKNHLSASTSGITAEMGNVSGTLAGRFAMPVMDHDTGMNHQQQELAYQLHNSIGAVYRYLDPQFDWTT</sequence>
<evidence type="ECO:0000259" key="2">
    <source>
        <dbReference type="Pfam" id="PF25553"/>
    </source>
</evidence>
<dbReference type="Pfam" id="PF01803">
    <property type="entry name" value="LIM_bind"/>
    <property type="match status" value="1"/>
</dbReference>
<dbReference type="InterPro" id="IPR029005">
    <property type="entry name" value="LIM-bd/SEUSS"/>
</dbReference>
<feature type="region of interest" description="Disordered" evidence="1">
    <location>
        <begin position="1185"/>
        <end position="1241"/>
    </location>
</feature>
<dbReference type="EMBL" id="RCHU01001107">
    <property type="protein sequence ID" value="TKR78571.1"/>
    <property type="molecule type" value="Genomic_DNA"/>
</dbReference>
<feature type="region of interest" description="Disordered" evidence="1">
    <location>
        <begin position="35"/>
        <end position="127"/>
    </location>
</feature>
<feature type="domain" description="At3g05675-like ankyrin-like" evidence="2">
    <location>
        <begin position="292"/>
        <end position="536"/>
    </location>
</feature>
<evidence type="ECO:0000256" key="1">
    <source>
        <dbReference type="SAM" id="MobiDB-lite"/>
    </source>
</evidence>
<feature type="compositionally biased region" description="Basic and acidic residues" evidence="1">
    <location>
        <begin position="104"/>
        <end position="118"/>
    </location>
</feature>
<feature type="compositionally biased region" description="Polar residues" evidence="1">
    <location>
        <begin position="1114"/>
        <end position="1132"/>
    </location>
</feature>
<dbReference type="Pfam" id="PF25553">
    <property type="entry name" value="BTB-POZ_ANK-like"/>
    <property type="match status" value="1"/>
</dbReference>
<feature type="region of interest" description="Disordered" evidence="1">
    <location>
        <begin position="1104"/>
        <end position="1139"/>
    </location>
</feature>
<feature type="compositionally biased region" description="Polar residues" evidence="1">
    <location>
        <begin position="1185"/>
        <end position="1213"/>
    </location>
</feature>
<name>A0A4U5N9S7_POPAL</name>
<gene>
    <name evidence="3" type="ORF">D5086_0000281360</name>
</gene>
<protein>
    <recommendedName>
        <fullName evidence="2">At3g05675-like ankyrin-like domain-containing protein</fullName>
    </recommendedName>
</protein>
<comment type="caution">
    <text evidence="3">The sequence shown here is derived from an EMBL/GenBank/DDBJ whole genome shotgun (WGS) entry which is preliminary data.</text>
</comment>
<feature type="region of interest" description="Disordered" evidence="1">
    <location>
        <begin position="1255"/>
        <end position="1274"/>
    </location>
</feature>
<reference evidence="3" key="1">
    <citation type="submission" date="2018-10" db="EMBL/GenBank/DDBJ databases">
        <title>Population genomic analysis revealed the cold adaptation of white poplar.</title>
        <authorList>
            <person name="Liu Y.-J."/>
        </authorList>
    </citation>
    <scope>NUCLEOTIDE SEQUENCE [LARGE SCALE GENOMIC DNA]</scope>
    <source>
        <strain evidence="3">PAL-ZL1</strain>
    </source>
</reference>
<dbReference type="PANTHER" id="PTHR10378">
    <property type="entry name" value="LIM DOMAIN-BINDING PROTEIN"/>
    <property type="match status" value="1"/>
</dbReference>
<feature type="compositionally biased region" description="Low complexity" evidence="1">
    <location>
        <begin position="1221"/>
        <end position="1238"/>
    </location>
</feature>